<accession>A0AAD5KK36</accession>
<reference evidence="1 2" key="1">
    <citation type="submission" date="2022-05" db="EMBL/GenBank/DDBJ databases">
        <title>A multi-omics perspective on studying reproductive biology in Daphnia sinensis.</title>
        <authorList>
            <person name="Jia J."/>
        </authorList>
    </citation>
    <scope>NUCLEOTIDE SEQUENCE [LARGE SCALE GENOMIC DNA]</scope>
    <source>
        <strain evidence="1 2">WSL</strain>
    </source>
</reference>
<keyword evidence="2" id="KW-1185">Reference proteome</keyword>
<dbReference type="Proteomes" id="UP000820818">
    <property type="component" value="Linkage Group LG8"/>
</dbReference>
<proteinExistence type="predicted"/>
<dbReference type="EMBL" id="WJBH02000008">
    <property type="protein sequence ID" value="KAI9553749.1"/>
    <property type="molecule type" value="Genomic_DNA"/>
</dbReference>
<name>A0AAD5KK36_9CRUS</name>
<gene>
    <name evidence="1" type="ORF">GHT06_019001</name>
</gene>
<comment type="caution">
    <text evidence="1">The sequence shown here is derived from an EMBL/GenBank/DDBJ whole genome shotgun (WGS) entry which is preliminary data.</text>
</comment>
<evidence type="ECO:0000313" key="1">
    <source>
        <dbReference type="EMBL" id="KAI9553749.1"/>
    </source>
</evidence>
<evidence type="ECO:0000313" key="2">
    <source>
        <dbReference type="Proteomes" id="UP000820818"/>
    </source>
</evidence>
<sequence length="87" mass="9769">MHVLEEVILIEKDSDGNDIEKTRVEVIPGSDGKVRAVILRLRLGKETTRSIQTVYTLEVQADIDIPVDDAAIDTVEKYVFKEEKSSP</sequence>
<organism evidence="1 2">
    <name type="scientific">Daphnia sinensis</name>
    <dbReference type="NCBI Taxonomy" id="1820382"/>
    <lineage>
        <taxon>Eukaryota</taxon>
        <taxon>Metazoa</taxon>
        <taxon>Ecdysozoa</taxon>
        <taxon>Arthropoda</taxon>
        <taxon>Crustacea</taxon>
        <taxon>Branchiopoda</taxon>
        <taxon>Diplostraca</taxon>
        <taxon>Cladocera</taxon>
        <taxon>Anomopoda</taxon>
        <taxon>Daphniidae</taxon>
        <taxon>Daphnia</taxon>
        <taxon>Daphnia similis group</taxon>
    </lineage>
</organism>
<dbReference type="AlphaFoldDB" id="A0AAD5KK36"/>
<protein>
    <submittedName>
        <fullName evidence="1">Uncharacterized protein</fullName>
    </submittedName>
</protein>